<evidence type="ECO:0000313" key="1">
    <source>
        <dbReference type="EMBL" id="KAK3252653.1"/>
    </source>
</evidence>
<gene>
    <name evidence="1" type="ORF">CYMTET_38062</name>
</gene>
<evidence type="ECO:0000313" key="2">
    <source>
        <dbReference type="Proteomes" id="UP001190700"/>
    </source>
</evidence>
<reference evidence="1 2" key="1">
    <citation type="journal article" date="2015" name="Genome Biol. Evol.">
        <title>Comparative Genomics of a Bacterivorous Green Alga Reveals Evolutionary Causalities and Consequences of Phago-Mixotrophic Mode of Nutrition.</title>
        <authorList>
            <person name="Burns J.A."/>
            <person name="Paasch A."/>
            <person name="Narechania A."/>
            <person name="Kim E."/>
        </authorList>
    </citation>
    <scope>NUCLEOTIDE SEQUENCE [LARGE SCALE GENOMIC DNA]</scope>
    <source>
        <strain evidence="1 2">PLY_AMNH</strain>
    </source>
</reference>
<sequence>MAGVTTRGARRALMNGSDVHSVVRLKSDVVLNSPTPATPAIAEPTVAKADDTTEILSSRRLFQEQRELVRQVRKDGEHRRWAKAVRETILGGKAVRFKADNKDDSKLGKIAVYLKTQLENVGLDVAPFDFDNVNKKVIESTNTLVYDTLLEIIERDSAANIYGYCLAVFVIGLKSCSVLCQGPPLQ</sequence>
<dbReference type="EMBL" id="LGRX02025291">
    <property type="protein sequence ID" value="KAK3252653.1"/>
    <property type="molecule type" value="Genomic_DNA"/>
</dbReference>
<dbReference type="Proteomes" id="UP001190700">
    <property type="component" value="Unassembled WGS sequence"/>
</dbReference>
<dbReference type="AlphaFoldDB" id="A0AAE0F5K7"/>
<accession>A0AAE0F5K7</accession>
<comment type="caution">
    <text evidence="1">The sequence shown here is derived from an EMBL/GenBank/DDBJ whole genome shotgun (WGS) entry which is preliminary data.</text>
</comment>
<name>A0AAE0F5K7_9CHLO</name>
<protein>
    <submittedName>
        <fullName evidence="1">Uncharacterized protein</fullName>
    </submittedName>
</protein>
<proteinExistence type="predicted"/>
<organism evidence="1 2">
    <name type="scientific">Cymbomonas tetramitiformis</name>
    <dbReference type="NCBI Taxonomy" id="36881"/>
    <lineage>
        <taxon>Eukaryota</taxon>
        <taxon>Viridiplantae</taxon>
        <taxon>Chlorophyta</taxon>
        <taxon>Pyramimonadophyceae</taxon>
        <taxon>Pyramimonadales</taxon>
        <taxon>Pyramimonadaceae</taxon>
        <taxon>Cymbomonas</taxon>
    </lineage>
</organism>
<keyword evidence="2" id="KW-1185">Reference proteome</keyword>